<protein>
    <recommendedName>
        <fullName evidence="1">Autoinducer 2-binding periplasmic protein LuxP</fullName>
    </recommendedName>
</protein>
<dbReference type="PANTHER" id="PTHR30146">
    <property type="entry name" value="LACI-RELATED TRANSCRIPTIONAL REPRESSOR"/>
    <property type="match status" value="1"/>
</dbReference>
<dbReference type="CDD" id="cd06303">
    <property type="entry name" value="PBP1_LuxPQ_Quorum_Sensing"/>
    <property type="match status" value="1"/>
</dbReference>
<dbReference type="InterPro" id="IPR025997">
    <property type="entry name" value="SBP_2_dom"/>
</dbReference>
<dbReference type="PANTHER" id="PTHR30146:SF145">
    <property type="entry name" value="RIBOSE OPERON REPRESSOR"/>
    <property type="match status" value="1"/>
</dbReference>
<keyword evidence="2" id="KW-0732">Signal</keyword>
<dbReference type="Proteomes" id="UP000018211">
    <property type="component" value="Unassembled WGS sequence"/>
</dbReference>
<evidence type="ECO:0000313" key="5">
    <source>
        <dbReference type="Proteomes" id="UP000018211"/>
    </source>
</evidence>
<name>A0AAV2VPD1_9VIBR</name>
<comment type="caution">
    <text evidence="4">The sequence shown here is derived from an EMBL/GenBank/DDBJ whole genome shotgun (WGS) entry which is preliminary data.</text>
</comment>
<dbReference type="GO" id="GO:0055085">
    <property type="term" value="P:transmembrane transport"/>
    <property type="evidence" value="ECO:0007669"/>
    <property type="project" value="UniProtKB-ARBA"/>
</dbReference>
<feature type="signal peptide" evidence="2">
    <location>
        <begin position="1"/>
        <end position="21"/>
    </location>
</feature>
<dbReference type="SUPFAM" id="SSF53822">
    <property type="entry name" value="Periplasmic binding protein-like I"/>
    <property type="match status" value="1"/>
</dbReference>
<reference evidence="4 5" key="1">
    <citation type="journal article" date="2013" name="ISME J.">
        <title>Comparative genomics of pathogenic lineages of Vibrio nigripulchritudo identifies virulence-associated traits.</title>
        <authorList>
            <person name="Goudenege D."/>
            <person name="Labreuche Y."/>
            <person name="Krin E."/>
            <person name="Ansquer D."/>
            <person name="Mangenot S."/>
            <person name="Calteau A."/>
            <person name="Medigue C."/>
            <person name="Mazel D."/>
            <person name="Polz M.F."/>
            <person name="Le Roux F."/>
        </authorList>
    </citation>
    <scope>NUCLEOTIDE SEQUENCE [LARGE SCALE GENOMIC DNA]</scope>
    <source>
        <strain evidence="4 5">SOn1</strain>
    </source>
</reference>
<accession>A0AAV2VPD1</accession>
<organism evidence="4 5">
    <name type="scientific">Vibrio nigripulchritudo SOn1</name>
    <dbReference type="NCBI Taxonomy" id="1238450"/>
    <lineage>
        <taxon>Bacteria</taxon>
        <taxon>Pseudomonadati</taxon>
        <taxon>Pseudomonadota</taxon>
        <taxon>Gammaproteobacteria</taxon>
        <taxon>Vibrionales</taxon>
        <taxon>Vibrionaceae</taxon>
        <taxon>Vibrio</taxon>
    </lineage>
</organism>
<evidence type="ECO:0000259" key="3">
    <source>
        <dbReference type="Pfam" id="PF13407"/>
    </source>
</evidence>
<dbReference type="EMBL" id="CAOF01000092">
    <property type="protein sequence ID" value="CCO46557.1"/>
    <property type="molecule type" value="Genomic_DNA"/>
</dbReference>
<dbReference type="Pfam" id="PF13407">
    <property type="entry name" value="Peripla_BP_4"/>
    <property type="match status" value="1"/>
</dbReference>
<proteinExistence type="predicted"/>
<gene>
    <name evidence="4" type="primary">luxP</name>
    <name evidence="4" type="ORF">VIBNISOn1_1810016</name>
</gene>
<dbReference type="RefSeq" id="WP_022611640.1">
    <property type="nucleotide sequence ID" value="NZ_LK391965.1"/>
</dbReference>
<dbReference type="AlphaFoldDB" id="A0AAV2VPD1"/>
<sequence>MKLRHLLVGTISLALTSSLNAAQVLNGYWEYSDFLKTFPEQQSLVRNFSDVVRSEPVPLKVKQRKTVTISVIYPGEQVSDYWRRNIKAFSKRMDELGIEYKINKVFTRPNVDIRQQSASLMEAIRNKSGYLIFTLDTGRHRKFIEHVLNSPDTKLILQNITTPLKAWEQNQPFMYVGFDHATGSRALASHFKSRFPRGADYSVLFFSQGYISAARGDTFIDAMSSEGENYQLRSSFYTKASRESGYQAAKNAIQKGDNLAFMYACSTDVALGATDAIKELGRNDIIINGWGGGSAELEAIQKGELDVTIMRMNDDTGVAMAEAIKMDLEDKTVPTVYSGDFEIVTSQDSEERIQELKLRAFRYSD</sequence>
<dbReference type="InterPro" id="IPR028082">
    <property type="entry name" value="Peripla_BP_I"/>
</dbReference>
<dbReference type="GO" id="GO:0003700">
    <property type="term" value="F:DNA-binding transcription factor activity"/>
    <property type="evidence" value="ECO:0007669"/>
    <property type="project" value="TreeGrafter"/>
</dbReference>
<evidence type="ECO:0000256" key="2">
    <source>
        <dbReference type="SAM" id="SignalP"/>
    </source>
</evidence>
<evidence type="ECO:0000256" key="1">
    <source>
        <dbReference type="ARBA" id="ARBA00022181"/>
    </source>
</evidence>
<dbReference type="Gene3D" id="3.40.50.2300">
    <property type="match status" value="2"/>
</dbReference>
<feature type="domain" description="Periplasmic binding protein" evidence="3">
    <location>
        <begin position="72"/>
        <end position="326"/>
    </location>
</feature>
<evidence type="ECO:0000313" key="4">
    <source>
        <dbReference type="EMBL" id="CCO46557.1"/>
    </source>
</evidence>
<feature type="chain" id="PRO_5043472402" description="Autoinducer 2-binding periplasmic protein LuxP" evidence="2">
    <location>
        <begin position="22"/>
        <end position="365"/>
    </location>
</feature>
<dbReference type="GO" id="GO:0000976">
    <property type="term" value="F:transcription cis-regulatory region binding"/>
    <property type="evidence" value="ECO:0007669"/>
    <property type="project" value="TreeGrafter"/>
</dbReference>